<reference evidence="1 2" key="1">
    <citation type="journal article" date="2019" name="Nat. Microbiol.">
        <title>Mediterranean grassland soil C-N compound turnover is dependent on rainfall and depth, and is mediated by genomically divergent microorganisms.</title>
        <authorList>
            <person name="Diamond S."/>
            <person name="Andeer P.F."/>
            <person name="Li Z."/>
            <person name="Crits-Christoph A."/>
            <person name="Burstein D."/>
            <person name="Anantharaman K."/>
            <person name="Lane K.R."/>
            <person name="Thomas B.C."/>
            <person name="Pan C."/>
            <person name="Northen T.R."/>
            <person name="Banfield J.F."/>
        </authorList>
    </citation>
    <scope>NUCLEOTIDE SEQUENCE [LARGE SCALE GENOMIC DNA]</scope>
    <source>
        <strain evidence="1">WS_8</strain>
    </source>
</reference>
<organism evidence="1 2">
    <name type="scientific">Eiseniibacteriota bacterium</name>
    <dbReference type="NCBI Taxonomy" id="2212470"/>
    <lineage>
        <taxon>Bacteria</taxon>
        <taxon>Candidatus Eiseniibacteriota</taxon>
    </lineage>
</organism>
<name>A0A538TQA3_UNCEI</name>
<dbReference type="GO" id="GO:0016757">
    <property type="term" value="F:glycosyltransferase activity"/>
    <property type="evidence" value="ECO:0007669"/>
    <property type="project" value="TreeGrafter"/>
</dbReference>
<proteinExistence type="predicted"/>
<gene>
    <name evidence="1" type="ORF">E6K78_07125</name>
</gene>
<dbReference type="AlphaFoldDB" id="A0A538TQA3"/>
<sequence length="403" mass="44195">MFGFGPAGTSPPRIALYSQGMIGFGHARRNATIAHALRHSTMRPVIMMIAEAWQAASIPLPPGVDCVTLPGIRKRRDGTTCSRSLEVSDREIVELRARVIRSTLDAFQPDVLIVDHQPLGAAGELAEQLLRLHKRPGVRCVLGLRDVLQDRVWADPATTDAMRAYYHAIWVYGDPAVYDPVRELSGADDVAARVRYTGYLDQSDRLAYAEAESRPLLASLPPGPLAVCVVGGGRDGFALAETFIEAALPEPMAGVLVSGPFMSDDVRERLRAGAQTRPRKYLLNFLPDPLPLIRRADRVIAMGGYNTVCEVLSFDKHALIVPRVDPEPEQWIRAQRMRELGLIDVLHPDRLSPEALTDWLARDLGPRVSSRDRIDLNGLARIPELLAELLAGTRHVAVAGSGV</sequence>
<dbReference type="PANTHER" id="PTHR21015:SF28">
    <property type="entry name" value="SLL1722 PROTEIN"/>
    <property type="match status" value="1"/>
</dbReference>
<protein>
    <submittedName>
        <fullName evidence="1">Glycosyltransferase</fullName>
    </submittedName>
</protein>
<evidence type="ECO:0000313" key="2">
    <source>
        <dbReference type="Proteomes" id="UP000316609"/>
    </source>
</evidence>
<dbReference type="Proteomes" id="UP000316609">
    <property type="component" value="Unassembled WGS sequence"/>
</dbReference>
<dbReference type="SUPFAM" id="SSF53756">
    <property type="entry name" value="UDP-Glycosyltransferase/glycogen phosphorylase"/>
    <property type="match status" value="1"/>
</dbReference>
<dbReference type="EMBL" id="VBOY01000065">
    <property type="protein sequence ID" value="TMQ65809.1"/>
    <property type="molecule type" value="Genomic_DNA"/>
</dbReference>
<keyword evidence="1" id="KW-0808">Transferase</keyword>
<comment type="caution">
    <text evidence="1">The sequence shown here is derived from an EMBL/GenBank/DDBJ whole genome shotgun (WGS) entry which is preliminary data.</text>
</comment>
<dbReference type="Gene3D" id="3.40.50.2000">
    <property type="entry name" value="Glycogen Phosphorylase B"/>
    <property type="match status" value="1"/>
</dbReference>
<evidence type="ECO:0000313" key="1">
    <source>
        <dbReference type="EMBL" id="TMQ65809.1"/>
    </source>
</evidence>
<dbReference type="PANTHER" id="PTHR21015">
    <property type="entry name" value="UDP-N-ACETYLGLUCOSAMINE--N-ACETYLMURAMYL-(PENTAPEPTIDE) PYROPHOSPHORYL-UNDECAPRENOL N-ACETYLGLUCOSAMINE TRANSFERASE 1"/>
    <property type="match status" value="1"/>
</dbReference>
<accession>A0A538TQA3</accession>